<keyword evidence="3" id="KW-0732">Signal</keyword>
<evidence type="ECO:0000256" key="2">
    <source>
        <dbReference type="SAM" id="Phobius"/>
    </source>
</evidence>
<evidence type="ECO:0008006" key="6">
    <source>
        <dbReference type="Google" id="ProtNLM"/>
    </source>
</evidence>
<proteinExistence type="predicted"/>
<protein>
    <recommendedName>
        <fullName evidence="6">Mid2 domain-containing protein</fullName>
    </recommendedName>
</protein>
<name>A0A166EV90_9AGAM</name>
<dbReference type="OrthoDB" id="10505476at2759"/>
<organism evidence="4 5">
    <name type="scientific">Athelia psychrophila</name>
    <dbReference type="NCBI Taxonomy" id="1759441"/>
    <lineage>
        <taxon>Eukaryota</taxon>
        <taxon>Fungi</taxon>
        <taxon>Dikarya</taxon>
        <taxon>Basidiomycota</taxon>
        <taxon>Agaricomycotina</taxon>
        <taxon>Agaricomycetes</taxon>
        <taxon>Agaricomycetidae</taxon>
        <taxon>Atheliales</taxon>
        <taxon>Atheliaceae</taxon>
        <taxon>Athelia</taxon>
    </lineage>
</organism>
<evidence type="ECO:0000313" key="4">
    <source>
        <dbReference type="EMBL" id="KZP16141.1"/>
    </source>
</evidence>
<feature type="region of interest" description="Disordered" evidence="1">
    <location>
        <begin position="233"/>
        <end position="256"/>
    </location>
</feature>
<reference evidence="4 5" key="1">
    <citation type="journal article" date="2016" name="Mol. Biol. Evol.">
        <title>Comparative Genomics of Early-Diverging Mushroom-Forming Fungi Provides Insights into the Origins of Lignocellulose Decay Capabilities.</title>
        <authorList>
            <person name="Nagy L.G."/>
            <person name="Riley R."/>
            <person name="Tritt A."/>
            <person name="Adam C."/>
            <person name="Daum C."/>
            <person name="Floudas D."/>
            <person name="Sun H."/>
            <person name="Yadav J.S."/>
            <person name="Pangilinan J."/>
            <person name="Larsson K.H."/>
            <person name="Matsuura K."/>
            <person name="Barry K."/>
            <person name="Labutti K."/>
            <person name="Kuo R."/>
            <person name="Ohm R.A."/>
            <person name="Bhattacharya S.S."/>
            <person name="Shirouzu T."/>
            <person name="Yoshinaga Y."/>
            <person name="Martin F.M."/>
            <person name="Grigoriev I.V."/>
            <person name="Hibbett D.S."/>
        </authorList>
    </citation>
    <scope>NUCLEOTIDE SEQUENCE [LARGE SCALE GENOMIC DNA]</scope>
    <source>
        <strain evidence="4 5">CBS 109695</strain>
    </source>
</reference>
<sequence>MLLQLALILCLVLASVKADYIIDDQDSRIAYSSEGQSKWVPVTNLGGIAIGSSEAYNHTATYIVCLSDADCRMTVFFQGSGITLYVINMESNINATIMVDGGFNMSTFTQVAMPVMYNVSAYSITGLDATNKHTVTATLNTYLPDGPLSSGFIFDFAIVTNGTSTIPSATEAMPTTTTSMAMPMGPSSTDSSNVSQSHSMTGAIVGGAVGGIVVVAALVAFLFYLHLRKRSRTPSFSDVDDEPKHGFSPEATTIDRYTLSPRSSQADVLNFAARNSAPAPFQFTPLTAETIARARTPPSNPSEKSQPQESAALSWAGSSTGAPDLPVSLTDEQIDFIRGLGSANVPPDDIARVIARMKADYGEGRVAGSVPPGYNS</sequence>
<feature type="signal peptide" evidence="3">
    <location>
        <begin position="1"/>
        <end position="18"/>
    </location>
</feature>
<feature type="region of interest" description="Disordered" evidence="1">
    <location>
        <begin position="294"/>
        <end position="327"/>
    </location>
</feature>
<evidence type="ECO:0000256" key="3">
    <source>
        <dbReference type="SAM" id="SignalP"/>
    </source>
</evidence>
<evidence type="ECO:0000313" key="5">
    <source>
        <dbReference type="Proteomes" id="UP000076532"/>
    </source>
</evidence>
<feature type="compositionally biased region" description="Polar residues" evidence="1">
    <location>
        <begin position="301"/>
        <end position="321"/>
    </location>
</feature>
<keyword evidence="2" id="KW-0472">Membrane</keyword>
<dbReference type="EMBL" id="KV417597">
    <property type="protein sequence ID" value="KZP16141.1"/>
    <property type="molecule type" value="Genomic_DNA"/>
</dbReference>
<feature type="transmembrane region" description="Helical" evidence="2">
    <location>
        <begin position="203"/>
        <end position="225"/>
    </location>
</feature>
<keyword evidence="2" id="KW-1133">Transmembrane helix</keyword>
<feature type="chain" id="PRO_5007872911" description="Mid2 domain-containing protein" evidence="3">
    <location>
        <begin position="19"/>
        <end position="376"/>
    </location>
</feature>
<evidence type="ECO:0000256" key="1">
    <source>
        <dbReference type="SAM" id="MobiDB-lite"/>
    </source>
</evidence>
<dbReference type="AlphaFoldDB" id="A0A166EV90"/>
<keyword evidence="2" id="KW-0812">Transmembrane</keyword>
<accession>A0A166EV90</accession>
<keyword evidence="5" id="KW-1185">Reference proteome</keyword>
<dbReference type="Proteomes" id="UP000076532">
    <property type="component" value="Unassembled WGS sequence"/>
</dbReference>
<gene>
    <name evidence="4" type="ORF">FIBSPDRAFT_934848</name>
</gene>